<accession>A0A2G9TXB2</accession>
<dbReference type="EMBL" id="KZ352853">
    <property type="protein sequence ID" value="PIO61890.1"/>
    <property type="molecule type" value="Genomic_DNA"/>
</dbReference>
<name>A0A2G9TXB2_TELCI</name>
<dbReference type="AlphaFoldDB" id="A0A2G9TXB2"/>
<gene>
    <name evidence="2" type="ORF">TELCIR_16570</name>
</gene>
<reference evidence="2 3" key="1">
    <citation type="submission" date="2015-09" db="EMBL/GenBank/DDBJ databases">
        <title>Draft genome of the parasitic nematode Teladorsagia circumcincta isolate WARC Sus (inbred).</title>
        <authorList>
            <person name="Mitreva M."/>
        </authorList>
    </citation>
    <scope>NUCLEOTIDE SEQUENCE [LARGE SCALE GENOMIC DNA]</scope>
    <source>
        <strain evidence="2 3">S</strain>
    </source>
</reference>
<proteinExistence type="predicted"/>
<keyword evidence="3" id="KW-1185">Reference proteome</keyword>
<evidence type="ECO:0000313" key="2">
    <source>
        <dbReference type="EMBL" id="PIO61890.1"/>
    </source>
</evidence>
<feature type="chain" id="PRO_5013769155" evidence="1">
    <location>
        <begin position="22"/>
        <end position="63"/>
    </location>
</feature>
<feature type="signal peptide" evidence="1">
    <location>
        <begin position="1"/>
        <end position="21"/>
    </location>
</feature>
<protein>
    <submittedName>
        <fullName evidence="2">Neuropeptide-like protein 31 family protein</fullName>
    </submittedName>
</protein>
<organism evidence="2 3">
    <name type="scientific">Teladorsagia circumcincta</name>
    <name type="common">Brown stomach worm</name>
    <name type="synonym">Ostertagia circumcincta</name>
    <dbReference type="NCBI Taxonomy" id="45464"/>
    <lineage>
        <taxon>Eukaryota</taxon>
        <taxon>Metazoa</taxon>
        <taxon>Ecdysozoa</taxon>
        <taxon>Nematoda</taxon>
        <taxon>Chromadorea</taxon>
        <taxon>Rhabditida</taxon>
        <taxon>Rhabditina</taxon>
        <taxon>Rhabditomorpha</taxon>
        <taxon>Strongyloidea</taxon>
        <taxon>Trichostrongylidae</taxon>
        <taxon>Teladorsagia</taxon>
    </lineage>
</organism>
<keyword evidence="1" id="KW-0732">Signal</keyword>
<evidence type="ECO:0000256" key="1">
    <source>
        <dbReference type="SAM" id="SignalP"/>
    </source>
</evidence>
<sequence length="63" mass="6373">MASGFLIFTLLLIATLCTVEAQFGFGRPYGGFGGRGLGGYGGRGLGGFGGRGLGGYGRRGFYG</sequence>
<dbReference type="Proteomes" id="UP000230423">
    <property type="component" value="Unassembled WGS sequence"/>
</dbReference>
<evidence type="ECO:0000313" key="3">
    <source>
        <dbReference type="Proteomes" id="UP000230423"/>
    </source>
</evidence>
<dbReference type="GO" id="GO:0007218">
    <property type="term" value="P:neuropeptide signaling pathway"/>
    <property type="evidence" value="ECO:0007669"/>
    <property type="project" value="UniProtKB-KW"/>
</dbReference>
<keyword evidence="2" id="KW-0527">Neuropeptide</keyword>